<evidence type="ECO:0000256" key="4">
    <source>
        <dbReference type="PROSITE-ProRule" id="PRU00510"/>
    </source>
</evidence>
<dbReference type="InterPro" id="IPR000962">
    <property type="entry name" value="Znf_DskA_TraR"/>
</dbReference>
<proteinExistence type="predicted"/>
<dbReference type="InterPro" id="IPR020458">
    <property type="entry name" value="Znf_DskA_TraR_CS"/>
</dbReference>
<evidence type="ECO:0000313" key="7">
    <source>
        <dbReference type="EMBL" id="SHN56607.1"/>
    </source>
</evidence>
<dbReference type="EMBL" id="FRDL01000002">
    <property type="protein sequence ID" value="SHN56607.1"/>
    <property type="molecule type" value="Genomic_DNA"/>
</dbReference>
<dbReference type="PANTHER" id="PTHR33823">
    <property type="entry name" value="RNA POLYMERASE-BINDING TRANSCRIPTION FACTOR DKSA-RELATED"/>
    <property type="match status" value="1"/>
</dbReference>
<dbReference type="OrthoDB" id="1121111at2"/>
<dbReference type="PROSITE" id="PS01102">
    <property type="entry name" value="ZF_DKSA_1"/>
    <property type="match status" value="1"/>
</dbReference>
<dbReference type="PROSITE" id="PS51128">
    <property type="entry name" value="ZF_DKSA_2"/>
    <property type="match status" value="1"/>
</dbReference>
<evidence type="ECO:0000256" key="1">
    <source>
        <dbReference type="ARBA" id="ARBA00022723"/>
    </source>
</evidence>
<dbReference type="Proteomes" id="UP000184066">
    <property type="component" value="Unassembled WGS sequence"/>
</dbReference>
<organism evidence="7 8">
    <name type="scientific">Oceanicella actignis</name>
    <dbReference type="NCBI Taxonomy" id="1189325"/>
    <lineage>
        <taxon>Bacteria</taxon>
        <taxon>Pseudomonadati</taxon>
        <taxon>Pseudomonadota</taxon>
        <taxon>Alphaproteobacteria</taxon>
        <taxon>Rhodobacterales</taxon>
        <taxon>Paracoccaceae</taxon>
        <taxon>Oceanicella</taxon>
    </lineage>
</organism>
<dbReference type="GO" id="GO:0008270">
    <property type="term" value="F:zinc ion binding"/>
    <property type="evidence" value="ECO:0007669"/>
    <property type="project" value="UniProtKB-KW"/>
</dbReference>
<keyword evidence="8" id="KW-1185">Reference proteome</keyword>
<sequence>MSASEPDPEELRRRFLPRLQAERAALAQASQSTEADRRPVELDQQSVGRLSRMDAMQQQAMARAQEARRRARIRALDAAIRRIGTEDYGWCDSCGEFIGEERLALDPALTRCRACAR</sequence>
<feature type="compositionally biased region" description="Low complexity" evidence="5">
    <location>
        <begin position="53"/>
        <end position="63"/>
    </location>
</feature>
<keyword evidence="1" id="KW-0479">Metal-binding</keyword>
<feature type="zinc finger region" description="dksA C4-type" evidence="4">
    <location>
        <begin position="91"/>
        <end position="115"/>
    </location>
</feature>
<dbReference type="Gene3D" id="1.20.120.910">
    <property type="entry name" value="DksA, coiled-coil domain"/>
    <property type="match status" value="1"/>
</dbReference>
<protein>
    <submittedName>
        <fullName evidence="7">Transcriptional regulator, TraR/DksA family</fullName>
    </submittedName>
</protein>
<evidence type="ECO:0000259" key="6">
    <source>
        <dbReference type="Pfam" id="PF01258"/>
    </source>
</evidence>
<gene>
    <name evidence="7" type="ORF">SAMN05216200_102272</name>
</gene>
<accession>A0A1M7SDL4</accession>
<dbReference type="RefSeq" id="WP_072746341.1">
    <property type="nucleotide sequence ID" value="NZ_FOHL01000003.1"/>
</dbReference>
<evidence type="ECO:0000256" key="2">
    <source>
        <dbReference type="ARBA" id="ARBA00022771"/>
    </source>
</evidence>
<keyword evidence="3" id="KW-0862">Zinc</keyword>
<dbReference type="AlphaFoldDB" id="A0A1M7SDL4"/>
<reference evidence="7 8" key="1">
    <citation type="submission" date="2016-12" db="EMBL/GenBank/DDBJ databases">
        <authorList>
            <person name="Song W.-J."/>
            <person name="Kurnit D.M."/>
        </authorList>
    </citation>
    <scope>NUCLEOTIDE SEQUENCE [LARGE SCALE GENOMIC DNA]</scope>
    <source>
        <strain evidence="7 8">CGMCC 1.10808</strain>
    </source>
</reference>
<feature type="region of interest" description="Disordered" evidence="5">
    <location>
        <begin position="23"/>
        <end position="63"/>
    </location>
</feature>
<evidence type="ECO:0000313" key="8">
    <source>
        <dbReference type="Proteomes" id="UP000184066"/>
    </source>
</evidence>
<dbReference type="STRING" id="1189325.SAMN04488119_103236"/>
<keyword evidence="2" id="KW-0863">Zinc-finger</keyword>
<feature type="domain" description="Zinc finger DksA/TraR C4-type" evidence="6">
    <location>
        <begin position="87"/>
        <end position="117"/>
    </location>
</feature>
<evidence type="ECO:0000256" key="3">
    <source>
        <dbReference type="ARBA" id="ARBA00022833"/>
    </source>
</evidence>
<dbReference type="PANTHER" id="PTHR33823:SF4">
    <property type="entry name" value="GENERAL STRESS PROTEIN 16O"/>
    <property type="match status" value="1"/>
</dbReference>
<feature type="compositionally biased region" description="Low complexity" evidence="5">
    <location>
        <begin position="23"/>
        <end position="32"/>
    </location>
</feature>
<evidence type="ECO:0000256" key="5">
    <source>
        <dbReference type="SAM" id="MobiDB-lite"/>
    </source>
</evidence>
<dbReference type="SUPFAM" id="SSF57716">
    <property type="entry name" value="Glucocorticoid receptor-like (DNA-binding domain)"/>
    <property type="match status" value="1"/>
</dbReference>
<name>A0A1M7SDL4_9RHOB</name>
<dbReference type="Pfam" id="PF01258">
    <property type="entry name" value="zf-dskA_traR"/>
    <property type="match status" value="1"/>
</dbReference>